<name>A0A061F7Z9_THECC</name>
<gene>
    <name evidence="1" type="ORF">TCM_031340</name>
</gene>
<dbReference type="EMBL" id="CM001885">
    <property type="protein sequence ID" value="EOY12822.1"/>
    <property type="molecule type" value="Genomic_DNA"/>
</dbReference>
<dbReference type="Proteomes" id="UP000026915">
    <property type="component" value="Chromosome 7"/>
</dbReference>
<dbReference type="InParanoid" id="A0A061F7Z9"/>
<proteinExistence type="predicted"/>
<sequence length="114" mass="12569">MLQLMTKSLKMQDLGVALRDLGASLRVDHIYIPLHTELEALPFGLEIGSLSKARPESDEASSLLAARSTKSLPANYYVLKKKNRTCVGGILGMFLPYGASFVKQVTNEIIFQKN</sequence>
<keyword evidence="2" id="KW-1185">Reference proteome</keyword>
<dbReference type="HOGENOM" id="CLU_2125583_0_0_1"/>
<evidence type="ECO:0000313" key="2">
    <source>
        <dbReference type="Proteomes" id="UP000026915"/>
    </source>
</evidence>
<protein>
    <submittedName>
        <fullName evidence="1">Uncharacterized protein</fullName>
    </submittedName>
</protein>
<evidence type="ECO:0000313" key="1">
    <source>
        <dbReference type="EMBL" id="EOY12822.1"/>
    </source>
</evidence>
<organism evidence="1 2">
    <name type="scientific">Theobroma cacao</name>
    <name type="common">Cacao</name>
    <name type="synonym">Cocoa</name>
    <dbReference type="NCBI Taxonomy" id="3641"/>
    <lineage>
        <taxon>Eukaryota</taxon>
        <taxon>Viridiplantae</taxon>
        <taxon>Streptophyta</taxon>
        <taxon>Embryophyta</taxon>
        <taxon>Tracheophyta</taxon>
        <taxon>Spermatophyta</taxon>
        <taxon>Magnoliopsida</taxon>
        <taxon>eudicotyledons</taxon>
        <taxon>Gunneridae</taxon>
        <taxon>Pentapetalae</taxon>
        <taxon>rosids</taxon>
        <taxon>malvids</taxon>
        <taxon>Malvales</taxon>
        <taxon>Malvaceae</taxon>
        <taxon>Byttnerioideae</taxon>
        <taxon>Theobroma</taxon>
    </lineage>
</organism>
<accession>A0A061F7Z9</accession>
<dbReference type="AlphaFoldDB" id="A0A061F7Z9"/>
<dbReference type="Gramene" id="EOY12822">
    <property type="protein sequence ID" value="EOY12822"/>
    <property type="gene ID" value="TCM_031340"/>
</dbReference>
<reference evidence="1 2" key="1">
    <citation type="journal article" date="2013" name="Genome Biol.">
        <title>The genome sequence of the most widely cultivated cacao type and its use to identify candidate genes regulating pod color.</title>
        <authorList>
            <person name="Motamayor J.C."/>
            <person name="Mockaitis K."/>
            <person name="Schmutz J."/>
            <person name="Haiminen N."/>
            <person name="Iii D.L."/>
            <person name="Cornejo O."/>
            <person name="Findley S.D."/>
            <person name="Zheng P."/>
            <person name="Utro F."/>
            <person name="Royaert S."/>
            <person name="Saski C."/>
            <person name="Jenkins J."/>
            <person name="Podicheti R."/>
            <person name="Zhao M."/>
            <person name="Scheffler B.E."/>
            <person name="Stack J.C."/>
            <person name="Feltus F.A."/>
            <person name="Mustiga G.M."/>
            <person name="Amores F."/>
            <person name="Phillips W."/>
            <person name="Marelli J.P."/>
            <person name="May G.D."/>
            <person name="Shapiro H."/>
            <person name="Ma J."/>
            <person name="Bustamante C.D."/>
            <person name="Schnell R.J."/>
            <person name="Main D."/>
            <person name="Gilbert D."/>
            <person name="Parida L."/>
            <person name="Kuhn D.N."/>
        </authorList>
    </citation>
    <scope>NUCLEOTIDE SEQUENCE [LARGE SCALE GENOMIC DNA]</scope>
    <source>
        <strain evidence="2">cv. Matina 1-6</strain>
    </source>
</reference>